<keyword evidence="13" id="KW-1185">Reference proteome</keyword>
<organism evidence="12 13">
    <name type="scientific">Microvirga tunisiensis</name>
    <dbReference type="NCBI Taxonomy" id="2108360"/>
    <lineage>
        <taxon>Bacteria</taxon>
        <taxon>Pseudomonadati</taxon>
        <taxon>Pseudomonadota</taxon>
        <taxon>Alphaproteobacteria</taxon>
        <taxon>Hyphomicrobiales</taxon>
        <taxon>Methylobacteriaceae</taxon>
        <taxon>Microvirga</taxon>
    </lineage>
</organism>
<dbReference type="Pfam" id="PF05951">
    <property type="entry name" value="Peptidase_M15_2"/>
    <property type="match status" value="1"/>
</dbReference>
<evidence type="ECO:0000256" key="5">
    <source>
        <dbReference type="ARBA" id="ARBA00022729"/>
    </source>
</evidence>
<dbReference type="GO" id="GO:0071555">
    <property type="term" value="P:cell wall organization"/>
    <property type="evidence" value="ECO:0007669"/>
    <property type="project" value="UniProtKB-KW"/>
</dbReference>
<comment type="cofactor">
    <cofactor evidence="1">
        <name>Zn(2+)</name>
        <dbReference type="ChEBI" id="CHEBI:29105"/>
    </cofactor>
</comment>
<sequence length="156" mass="17972">MDALSVLTDNGLPADRGLWLRNPHTHEELVAIFWRQGVYDRYGYDRTCYILRDWRENEVMPMDPRLLHLLWAIQRGSGFERPLLINSGYRTVKTNELLRSEGSALNSYHLHSQACDIVLDGISASRVADYVQSMRYGGLGRYPGFCHCDTGPIRVW</sequence>
<dbReference type="PANTHER" id="PTHR37425:SF1">
    <property type="entry name" value="OUTER MEMBRANE PROTEIN"/>
    <property type="match status" value="1"/>
</dbReference>
<evidence type="ECO:0000256" key="3">
    <source>
        <dbReference type="ARBA" id="ARBA00022670"/>
    </source>
</evidence>
<dbReference type="GO" id="GO:0006508">
    <property type="term" value="P:proteolysis"/>
    <property type="evidence" value="ECO:0007669"/>
    <property type="project" value="UniProtKB-KW"/>
</dbReference>
<keyword evidence="5" id="KW-0732">Signal</keyword>
<dbReference type="RefSeq" id="WP_152708724.1">
    <property type="nucleotide sequence ID" value="NZ_VOSJ01000001.1"/>
</dbReference>
<dbReference type="EMBL" id="VOSK01000001">
    <property type="protein sequence ID" value="MPR23827.1"/>
    <property type="molecule type" value="Genomic_DNA"/>
</dbReference>
<evidence type="ECO:0000256" key="11">
    <source>
        <dbReference type="ARBA" id="ARBA00093666"/>
    </source>
</evidence>
<comment type="similarity">
    <text evidence="10">Belongs to the peptidase M15 family.</text>
</comment>
<keyword evidence="8" id="KW-0482">Metalloprotease</keyword>
<evidence type="ECO:0000313" key="12">
    <source>
        <dbReference type="EMBL" id="MPR23827.1"/>
    </source>
</evidence>
<evidence type="ECO:0000256" key="9">
    <source>
        <dbReference type="ARBA" id="ARBA00023316"/>
    </source>
</evidence>
<evidence type="ECO:0000256" key="8">
    <source>
        <dbReference type="ARBA" id="ARBA00023049"/>
    </source>
</evidence>
<comment type="pathway">
    <text evidence="2">Cell wall biogenesis; cell wall polysaccharide biosynthesis.</text>
</comment>
<dbReference type="GO" id="GO:0008237">
    <property type="term" value="F:metallopeptidase activity"/>
    <property type="evidence" value="ECO:0007669"/>
    <property type="project" value="UniProtKB-KW"/>
</dbReference>
<dbReference type="PANTHER" id="PTHR37425">
    <property type="match status" value="1"/>
</dbReference>
<keyword evidence="6" id="KW-0378">Hydrolase</keyword>
<evidence type="ECO:0000313" key="13">
    <source>
        <dbReference type="Proteomes" id="UP000403266"/>
    </source>
</evidence>
<dbReference type="AlphaFoldDB" id="A0A5N7MAP5"/>
<keyword evidence="3" id="KW-0645">Protease</keyword>
<gene>
    <name evidence="12" type="ORF">FS320_00975</name>
</gene>
<dbReference type="GO" id="GO:0046872">
    <property type="term" value="F:metal ion binding"/>
    <property type="evidence" value="ECO:0007669"/>
    <property type="project" value="UniProtKB-KW"/>
</dbReference>
<dbReference type="Gene3D" id="3.30.1380.10">
    <property type="match status" value="1"/>
</dbReference>
<proteinExistence type="inferred from homology"/>
<evidence type="ECO:0000256" key="7">
    <source>
        <dbReference type="ARBA" id="ARBA00022833"/>
    </source>
</evidence>
<keyword evidence="4" id="KW-0479">Metal-binding</keyword>
<dbReference type="InterPro" id="IPR009045">
    <property type="entry name" value="Zn_M74/Hedgehog-like"/>
</dbReference>
<protein>
    <recommendedName>
        <fullName evidence="11">Murein endopeptidase K</fullName>
    </recommendedName>
</protein>
<dbReference type="Proteomes" id="UP000403266">
    <property type="component" value="Unassembled WGS sequence"/>
</dbReference>
<evidence type="ECO:0000256" key="6">
    <source>
        <dbReference type="ARBA" id="ARBA00022801"/>
    </source>
</evidence>
<reference evidence="12 13" key="1">
    <citation type="journal article" date="2019" name="Syst. Appl. Microbiol.">
        <title>Microvirga tunisiensis sp. nov., a root nodule symbiotic bacterium isolated from Lupinus micranthus and L. luteus grown in Northern Tunisia.</title>
        <authorList>
            <person name="Msaddak A."/>
            <person name="Rejili M."/>
            <person name="Duran D."/>
            <person name="Mars M."/>
            <person name="Palacios J.M."/>
            <person name="Ruiz-Argueso T."/>
            <person name="Rey L."/>
            <person name="Imperial J."/>
        </authorList>
    </citation>
    <scope>NUCLEOTIDE SEQUENCE [LARGE SCALE GENOMIC DNA]</scope>
    <source>
        <strain evidence="12 13">Lmie10</strain>
    </source>
</reference>
<dbReference type="OrthoDB" id="500593at2"/>
<evidence type="ECO:0000256" key="1">
    <source>
        <dbReference type="ARBA" id="ARBA00001947"/>
    </source>
</evidence>
<evidence type="ECO:0000256" key="4">
    <source>
        <dbReference type="ARBA" id="ARBA00022723"/>
    </source>
</evidence>
<keyword evidence="7" id="KW-0862">Zinc</keyword>
<dbReference type="SUPFAM" id="SSF55166">
    <property type="entry name" value="Hedgehog/DD-peptidase"/>
    <property type="match status" value="1"/>
</dbReference>
<evidence type="ECO:0000256" key="10">
    <source>
        <dbReference type="ARBA" id="ARBA00093448"/>
    </source>
</evidence>
<evidence type="ECO:0000256" key="2">
    <source>
        <dbReference type="ARBA" id="ARBA00004776"/>
    </source>
</evidence>
<name>A0A5N7MAP5_9HYPH</name>
<keyword evidence="9" id="KW-0961">Cell wall biogenesis/degradation</keyword>
<dbReference type="InterPro" id="IPR010275">
    <property type="entry name" value="MepK"/>
</dbReference>
<comment type="caution">
    <text evidence="12">The sequence shown here is derived from an EMBL/GenBank/DDBJ whole genome shotgun (WGS) entry which is preliminary data.</text>
</comment>
<accession>A0A5N7MAP5</accession>